<dbReference type="EMBL" id="FNYE01000024">
    <property type="protein sequence ID" value="SEJ92973.1"/>
    <property type="molecule type" value="Genomic_DNA"/>
</dbReference>
<feature type="region of interest" description="Disordered" evidence="1">
    <location>
        <begin position="249"/>
        <end position="273"/>
    </location>
</feature>
<sequence>MTTQPAASEKPVSTEPSIRWTYPFATKDKKPVADPQTCYSAFGLMDDGYYPLGVNGFPHGGVHFGAATASYLYQADGVQCIADGEIVAYRIDDAYPHLHFAQDGKWAMYSTGFVLVRHRMTLPPAPGTTATQSADEMQMVYSLYMHMADWSTYLADGKLARPWWWEGVDAYRIGSKAHQLPGHDGSPGTAGAFVWTAPKTGKRVGFLPEGSEITINERRGQWAHIKTITAGTMISPTNGGVFGSDDLNVPWQRPDSHTPDGAASAHEAPPAPVTSEGDWGWLFLPHLQPVKEPTGVGTVVIPHVPIKIKAGTLLGQIGEYHDYERATPLPPRPARLLLHLEVFAGPEFSAFLQKSRARAAQSPADQRTVFVVNAGARLVPAPAPANTRLGVRGPVAKVTLMQCPASGPWVLVQALCHAQGALLVKDGPPVWIERDKLATAGNGTPAWSQFPLQLQAIAEPACGLIHTSSLAELDALDTADKAVDERGVRWWRIPIGNAKGQPARGWVCEKGHPGTQWDSPWAWPGFEVVDATGISLTDAFRRALVVTGVADWKEQREFEPSTEAINGSALLLRLERIVAALDTDKRNSKDAGNVVTARALRAALREPWLAQELSHIIMRYESEWGGDMGRWQALTALMKNAKQNWQCELERIRKLQWWDEVKGKVADFPASPVVYHINPVALVATFAIARKRRDYDLGKLSSQYETGGRGPITISGGQGDPGGVSYGSYQMTSKTRQRDGSFIIGGTVQKFANSPDFPWASEFVGLTPGTPGFSQKWRAIVSENTAEFTRIEHEFIKKTHFDVQIAYVKAQTGVDLRYHSHAINDVVWSISVQNGPSTDVISTAMSNLVIAATETRAYDMALIDAIYAERGKKDPQGRMIRFIHSSSAIQDGISHRYGSERRKAQEELKDEIDY</sequence>
<gene>
    <name evidence="3" type="ORF">SAMN05192539_102452</name>
</gene>
<accession>A0A1H7CTB9</accession>
<name>A0A1H7CTB9_9BURK</name>
<dbReference type="RefSeq" id="WP_245763393.1">
    <property type="nucleotide sequence ID" value="NZ_FNYE01000024.1"/>
</dbReference>
<feature type="compositionally biased region" description="Basic and acidic residues" evidence="1">
    <location>
        <begin position="895"/>
        <end position="907"/>
    </location>
</feature>
<dbReference type="Pfam" id="PF21277">
    <property type="entry name" value="T6SS_VgrG3-like_C"/>
    <property type="match status" value="1"/>
</dbReference>
<protein>
    <recommendedName>
        <fullName evidence="2">Type VI secretion system spike protein VgrG3-like C-terminal domain-containing protein</fullName>
    </recommendedName>
</protein>
<proteinExistence type="predicted"/>
<feature type="domain" description="Type VI secretion system spike protein VgrG3-like C-terminal" evidence="2">
    <location>
        <begin position="697"/>
        <end position="900"/>
    </location>
</feature>
<dbReference type="Proteomes" id="UP000198866">
    <property type="component" value="Unassembled WGS sequence"/>
</dbReference>
<dbReference type="AlphaFoldDB" id="A0A1H7CTB9"/>
<evidence type="ECO:0000313" key="3">
    <source>
        <dbReference type="EMBL" id="SEJ92973.1"/>
    </source>
</evidence>
<evidence type="ECO:0000256" key="1">
    <source>
        <dbReference type="SAM" id="MobiDB-lite"/>
    </source>
</evidence>
<reference evidence="4" key="1">
    <citation type="submission" date="2016-10" db="EMBL/GenBank/DDBJ databases">
        <authorList>
            <person name="Varghese N."/>
            <person name="Submissions S."/>
        </authorList>
    </citation>
    <scope>NUCLEOTIDE SEQUENCE [LARGE SCALE GENOMIC DNA]</scope>
    <source>
        <strain evidence="4">LMG 26031</strain>
    </source>
</reference>
<evidence type="ECO:0000259" key="2">
    <source>
        <dbReference type="Pfam" id="PF21277"/>
    </source>
</evidence>
<evidence type="ECO:0000313" key="4">
    <source>
        <dbReference type="Proteomes" id="UP000198866"/>
    </source>
</evidence>
<feature type="region of interest" description="Disordered" evidence="1">
    <location>
        <begin position="895"/>
        <end position="914"/>
    </location>
</feature>
<organism evidence="3 4">
    <name type="scientific">Paraburkholderia diazotrophica</name>
    <dbReference type="NCBI Taxonomy" id="667676"/>
    <lineage>
        <taxon>Bacteria</taxon>
        <taxon>Pseudomonadati</taxon>
        <taxon>Pseudomonadota</taxon>
        <taxon>Betaproteobacteria</taxon>
        <taxon>Burkholderiales</taxon>
        <taxon>Burkholderiaceae</taxon>
        <taxon>Paraburkholderia</taxon>
    </lineage>
</organism>
<dbReference type="STRING" id="667676.SAMN05192539_102452"/>
<keyword evidence="4" id="KW-1185">Reference proteome</keyword>
<dbReference type="InterPro" id="IPR049073">
    <property type="entry name" value="T6SS_VgrG3-like_C"/>
</dbReference>